<organism evidence="3 4">
    <name type="scientific">Phaedon cochleariae</name>
    <name type="common">Mustard beetle</name>
    <dbReference type="NCBI Taxonomy" id="80249"/>
    <lineage>
        <taxon>Eukaryota</taxon>
        <taxon>Metazoa</taxon>
        <taxon>Ecdysozoa</taxon>
        <taxon>Arthropoda</taxon>
        <taxon>Hexapoda</taxon>
        <taxon>Insecta</taxon>
        <taxon>Pterygota</taxon>
        <taxon>Neoptera</taxon>
        <taxon>Endopterygota</taxon>
        <taxon>Coleoptera</taxon>
        <taxon>Polyphaga</taxon>
        <taxon>Cucujiformia</taxon>
        <taxon>Chrysomeloidea</taxon>
        <taxon>Chrysomelidae</taxon>
        <taxon>Chrysomelinae</taxon>
        <taxon>Chrysomelini</taxon>
        <taxon>Phaedon</taxon>
    </lineage>
</organism>
<name>A0A9P0DJN2_PHACE</name>
<dbReference type="SUPFAM" id="SSF46565">
    <property type="entry name" value="Chaperone J-domain"/>
    <property type="match status" value="1"/>
</dbReference>
<proteinExistence type="predicted"/>
<dbReference type="InterPro" id="IPR018253">
    <property type="entry name" value="DnaJ_domain_CS"/>
</dbReference>
<dbReference type="Pfam" id="PF00226">
    <property type="entry name" value="DnaJ"/>
    <property type="match status" value="1"/>
</dbReference>
<dbReference type="PROSITE" id="PS00636">
    <property type="entry name" value="DNAJ_1"/>
    <property type="match status" value="1"/>
</dbReference>
<dbReference type="PANTHER" id="PTHR45168:SF3">
    <property type="entry name" value="DNAJ HEAT SHOCK PROTEIN FAMILY (HSP40) MEMBER B2"/>
    <property type="match status" value="1"/>
</dbReference>
<dbReference type="OrthoDB" id="10250354at2759"/>
<sequence length="284" mass="32640">MVDYYRVLEVSRTATTAEIKKAYRKLALKWHPDKNPDNMDDATKKFKEISEAYEVLSDDSKRKVYDNRCNRNSSTKSTRTNRGHFDSHSPFSYSYNPFSQRYFEKKKRVYDQYGKEGLINGNNRGRSRHEDEFDFNGFGFYTFRDPEDVFREFFGATVFDLLGDPHGRDRRQRHRHHAQPQNALSNASLFSSFGLQFGGGLMDDFFSTGQTTGFTSFGSLSTAFNGAPVNANVKRTSTSTRFVNGRKITTKKVHENGRETVFSYENDVLKSKTVNGVPQSLTYS</sequence>
<evidence type="ECO:0000313" key="4">
    <source>
        <dbReference type="Proteomes" id="UP001153737"/>
    </source>
</evidence>
<reference evidence="3" key="1">
    <citation type="submission" date="2022-01" db="EMBL/GenBank/DDBJ databases">
        <authorList>
            <person name="King R."/>
        </authorList>
    </citation>
    <scope>NUCLEOTIDE SEQUENCE</scope>
</reference>
<dbReference type="Gene3D" id="1.10.287.110">
    <property type="entry name" value="DnaJ domain"/>
    <property type="match status" value="1"/>
</dbReference>
<gene>
    <name evidence="3" type="ORF">PHAECO_LOCUS6385</name>
</gene>
<dbReference type="AlphaFoldDB" id="A0A9P0DJN2"/>
<protein>
    <recommendedName>
        <fullName evidence="2">J domain-containing protein</fullName>
    </recommendedName>
</protein>
<dbReference type="Proteomes" id="UP001153737">
    <property type="component" value="Chromosome 2"/>
</dbReference>
<accession>A0A9P0DJN2</accession>
<dbReference type="GO" id="GO:0051082">
    <property type="term" value="F:unfolded protein binding"/>
    <property type="evidence" value="ECO:0007669"/>
    <property type="project" value="InterPro"/>
</dbReference>
<dbReference type="PRINTS" id="PR00625">
    <property type="entry name" value="JDOMAIN"/>
</dbReference>
<dbReference type="InterPro" id="IPR001623">
    <property type="entry name" value="DnaJ_domain"/>
</dbReference>
<keyword evidence="4" id="KW-1185">Reference proteome</keyword>
<dbReference type="InterPro" id="IPR036869">
    <property type="entry name" value="J_dom_sf"/>
</dbReference>
<evidence type="ECO:0000256" key="1">
    <source>
        <dbReference type="ARBA" id="ARBA00023186"/>
    </source>
</evidence>
<reference evidence="3" key="2">
    <citation type="submission" date="2022-10" db="EMBL/GenBank/DDBJ databases">
        <authorList>
            <consortium name="ENA_rothamsted_submissions"/>
            <consortium name="culmorum"/>
            <person name="King R."/>
        </authorList>
    </citation>
    <scope>NUCLEOTIDE SEQUENCE</scope>
</reference>
<feature type="domain" description="J" evidence="2">
    <location>
        <begin position="3"/>
        <end position="69"/>
    </location>
</feature>
<dbReference type="InterPro" id="IPR043183">
    <property type="entry name" value="DNJB2/6-like"/>
</dbReference>
<keyword evidence="1" id="KW-0143">Chaperone</keyword>
<dbReference type="CDD" id="cd06257">
    <property type="entry name" value="DnaJ"/>
    <property type="match status" value="1"/>
</dbReference>
<evidence type="ECO:0000259" key="2">
    <source>
        <dbReference type="PROSITE" id="PS50076"/>
    </source>
</evidence>
<dbReference type="PANTHER" id="PTHR45168">
    <property type="entry name" value="DNAJ HOMOLOG SUBFAMILY B MEMBER 2"/>
    <property type="match status" value="1"/>
</dbReference>
<dbReference type="PROSITE" id="PS50076">
    <property type="entry name" value="DNAJ_2"/>
    <property type="match status" value="1"/>
</dbReference>
<dbReference type="GO" id="GO:0030544">
    <property type="term" value="F:Hsp70 protein binding"/>
    <property type="evidence" value="ECO:0007669"/>
    <property type="project" value="InterPro"/>
</dbReference>
<evidence type="ECO:0000313" key="3">
    <source>
        <dbReference type="EMBL" id="CAH1156118.1"/>
    </source>
</evidence>
<dbReference type="EMBL" id="OU896708">
    <property type="protein sequence ID" value="CAH1156118.1"/>
    <property type="molecule type" value="Genomic_DNA"/>
</dbReference>
<dbReference type="SMART" id="SM00271">
    <property type="entry name" value="DnaJ"/>
    <property type="match status" value="1"/>
</dbReference>